<keyword evidence="6 7" id="KW-0472">Membrane</keyword>
<dbReference type="Pfam" id="PF13520">
    <property type="entry name" value="AA_permease_2"/>
    <property type="match status" value="1"/>
</dbReference>
<comment type="caution">
    <text evidence="8">The sequence shown here is derived from an EMBL/GenBank/DDBJ whole genome shotgun (WGS) entry which is preliminary data.</text>
</comment>
<dbReference type="GO" id="GO:0022857">
    <property type="term" value="F:transmembrane transporter activity"/>
    <property type="evidence" value="ECO:0007669"/>
    <property type="project" value="InterPro"/>
</dbReference>
<evidence type="ECO:0000256" key="6">
    <source>
        <dbReference type="ARBA" id="ARBA00023136"/>
    </source>
</evidence>
<feature type="transmembrane region" description="Helical" evidence="7">
    <location>
        <begin position="236"/>
        <end position="258"/>
    </location>
</feature>
<dbReference type="EMBL" id="JPRD01000008">
    <property type="protein sequence ID" value="KIF54240.1"/>
    <property type="molecule type" value="Genomic_DNA"/>
</dbReference>
<dbReference type="PANTHER" id="PTHR42770:SF15">
    <property type="entry name" value="GLUTAMATE_GAMMA-AMINOBUTYRATE ANTIPORTER-RELATED"/>
    <property type="match status" value="1"/>
</dbReference>
<keyword evidence="2" id="KW-0813">Transport</keyword>
<feature type="transmembrane region" description="Helical" evidence="7">
    <location>
        <begin position="284"/>
        <end position="307"/>
    </location>
</feature>
<feature type="transmembrane region" description="Helical" evidence="7">
    <location>
        <begin position="438"/>
        <end position="458"/>
    </location>
</feature>
<feature type="transmembrane region" description="Helical" evidence="7">
    <location>
        <begin position="150"/>
        <end position="176"/>
    </location>
</feature>
<organism evidence="8 9">
    <name type="scientific">Vibrio owensii CAIM 1854 = LMG 25443</name>
    <dbReference type="NCBI Taxonomy" id="1229493"/>
    <lineage>
        <taxon>Bacteria</taxon>
        <taxon>Pseudomonadati</taxon>
        <taxon>Pseudomonadota</taxon>
        <taxon>Gammaproteobacteria</taxon>
        <taxon>Vibrionales</taxon>
        <taxon>Vibrionaceae</taxon>
        <taxon>Vibrio</taxon>
    </lineage>
</organism>
<accession>A0A0C1ZAT9</accession>
<feature type="transmembrane region" description="Helical" evidence="7">
    <location>
        <begin position="407"/>
        <end position="426"/>
    </location>
</feature>
<feature type="transmembrane region" description="Helical" evidence="7">
    <location>
        <begin position="196"/>
        <end position="215"/>
    </location>
</feature>
<gene>
    <name evidence="8" type="ORF">H735_04130</name>
</gene>
<dbReference type="AlphaFoldDB" id="A0A0C1ZAT9"/>
<dbReference type="PIRSF" id="PIRSF006060">
    <property type="entry name" value="AA_transporter"/>
    <property type="match status" value="1"/>
</dbReference>
<dbReference type="PANTHER" id="PTHR42770">
    <property type="entry name" value="AMINO ACID TRANSPORTER-RELATED"/>
    <property type="match status" value="1"/>
</dbReference>
<feature type="transmembrane region" description="Helical" evidence="7">
    <location>
        <begin position="361"/>
        <end position="386"/>
    </location>
</feature>
<evidence type="ECO:0000313" key="8">
    <source>
        <dbReference type="EMBL" id="KIF54240.1"/>
    </source>
</evidence>
<proteinExistence type="predicted"/>
<feature type="transmembrane region" description="Helical" evidence="7">
    <location>
        <begin position="335"/>
        <end position="355"/>
    </location>
</feature>
<feature type="transmembrane region" description="Helical" evidence="7">
    <location>
        <begin position="122"/>
        <end position="143"/>
    </location>
</feature>
<dbReference type="InterPro" id="IPR002293">
    <property type="entry name" value="AA/rel_permease1"/>
</dbReference>
<evidence type="ECO:0000256" key="2">
    <source>
        <dbReference type="ARBA" id="ARBA00022448"/>
    </source>
</evidence>
<dbReference type="Gene3D" id="1.20.1740.10">
    <property type="entry name" value="Amino acid/polyamine transporter I"/>
    <property type="match status" value="1"/>
</dbReference>
<keyword evidence="5 7" id="KW-1133">Transmembrane helix</keyword>
<sequence length="475" mass="51620">MSNIAKSAVKLSVFSVIMITVTSVDSIRNIPGAALFGSHAISFFLLAGLCFFVPTALVCAELSTTYPQQGGVYLWGKETLGPNFGFATVWYQYAENIVYYPPLISFIVATGAYPFFPELAQNNIFMLIMINVIFWALTLVNIFGLRLSSLITNVFGTLGLIFPILLIIGLGGYWAYTNPSESHISLRHASDWLPDFSQDGIGAGFTAVVLSLTGLEITTSYASEVDNPQKTYPKALIASTVLILVSLTACSLSISSVVSSDHSSLSEGVILAFKAFFDDLNMSFMLPVIALAIVFGSLASLNNWIIAPTKSLHVAAKDHFMPLTLSKENKNQAPVPLLLLQGAIVSVLSLVFILVPNVNQGMWLLNILMTQLYMVMYICIFVSFLVSRRKHADIQRPFRVPGGKFGMMLVATLGLVSCLVTIFVSFDVPAGISTQTGASALILGFIAFSLPAIGAVMYRNRKRRREGQLIEAMAN</sequence>
<keyword evidence="4 7" id="KW-0812">Transmembrane</keyword>
<dbReference type="RefSeq" id="WP_020197652.1">
    <property type="nucleotide sequence ID" value="NZ_BAOH01000132.1"/>
</dbReference>
<evidence type="ECO:0000256" key="5">
    <source>
        <dbReference type="ARBA" id="ARBA00022989"/>
    </source>
</evidence>
<dbReference type="Proteomes" id="UP000031586">
    <property type="component" value="Unassembled WGS sequence"/>
</dbReference>
<keyword evidence="3" id="KW-1003">Cell membrane</keyword>
<name>A0A0C1ZAT9_9VIBR</name>
<dbReference type="InterPro" id="IPR050367">
    <property type="entry name" value="APC_superfamily"/>
</dbReference>
<evidence type="ECO:0000256" key="3">
    <source>
        <dbReference type="ARBA" id="ARBA00022475"/>
    </source>
</evidence>
<evidence type="ECO:0000256" key="7">
    <source>
        <dbReference type="SAM" id="Phobius"/>
    </source>
</evidence>
<feature type="transmembrane region" description="Helical" evidence="7">
    <location>
        <begin position="36"/>
        <end position="60"/>
    </location>
</feature>
<comment type="subcellular location">
    <subcellularLocation>
        <location evidence="1">Cell membrane</location>
        <topology evidence="1">Multi-pass membrane protein</topology>
    </subcellularLocation>
</comment>
<evidence type="ECO:0000256" key="4">
    <source>
        <dbReference type="ARBA" id="ARBA00022692"/>
    </source>
</evidence>
<dbReference type="GO" id="GO:0005886">
    <property type="term" value="C:plasma membrane"/>
    <property type="evidence" value="ECO:0007669"/>
    <property type="project" value="UniProtKB-SubCell"/>
</dbReference>
<evidence type="ECO:0000256" key="1">
    <source>
        <dbReference type="ARBA" id="ARBA00004651"/>
    </source>
</evidence>
<dbReference type="PATRIC" id="fig|1229493.5.peg.5746"/>
<evidence type="ECO:0000313" key="9">
    <source>
        <dbReference type="Proteomes" id="UP000031586"/>
    </source>
</evidence>
<protein>
    <submittedName>
        <fullName evidence="8">Amino acid transporter</fullName>
    </submittedName>
</protein>
<reference evidence="8 9" key="1">
    <citation type="submission" date="2014-07" db="EMBL/GenBank/DDBJ databases">
        <title>Unique and conserved regions in Vibrio harveyi and related species in comparison with the shrimp pathogen Vibrio harveyi CAIM 1792.</title>
        <authorList>
            <person name="Espinoza-Valles I."/>
            <person name="Vora G."/>
            <person name="Leekitcharoenphon P."/>
            <person name="Ussery D."/>
            <person name="Hoj L."/>
            <person name="Gomez-Gil B."/>
        </authorList>
    </citation>
    <scope>NUCLEOTIDE SEQUENCE [LARGE SCALE GENOMIC DNA]</scope>
    <source>
        <strain evidence="9">CAIM 1854 / LMG 25443</strain>
    </source>
</reference>
<feature type="transmembrane region" description="Helical" evidence="7">
    <location>
        <begin position="97"/>
        <end position="116"/>
    </location>
</feature>